<name>A6HRG1_RAT</name>
<sequence>MTSYDHRNIHGTTPSLCFLYTGDGGPCDSNSLPQRMHFPGHLLHFSSARLQLQLLEEGLIV</sequence>
<reference evidence="1 2" key="1">
    <citation type="submission" date="2005-09" db="EMBL/GenBank/DDBJ databases">
        <authorList>
            <person name="Mural R.J."/>
            <person name="Li P.W."/>
            <person name="Adams M.D."/>
            <person name="Amanatides P.G."/>
            <person name="Baden-Tillson H."/>
            <person name="Barnstead M."/>
            <person name="Chin S.H."/>
            <person name="Dew I."/>
            <person name="Evans C.A."/>
            <person name="Ferriera S."/>
            <person name="Flanigan M."/>
            <person name="Fosler C."/>
            <person name="Glodek A."/>
            <person name="Gu Z."/>
            <person name="Holt R.A."/>
            <person name="Jennings D."/>
            <person name="Kraft C.L."/>
            <person name="Lu F."/>
            <person name="Nguyen T."/>
            <person name="Nusskern D.R."/>
            <person name="Pfannkoch C.M."/>
            <person name="Sitter C."/>
            <person name="Sutton G.G."/>
            <person name="Venter J.C."/>
            <person name="Wang Z."/>
            <person name="Woodage T."/>
            <person name="Zheng X.H."/>
            <person name="Zhong F."/>
        </authorList>
    </citation>
    <scope>NUCLEOTIDE SEQUENCE [LARGE SCALE GENOMIC DNA]</scope>
    <source>
        <strain>BN</strain>
        <strain evidence="2">Sprague-Dawley</strain>
    </source>
</reference>
<dbReference type="Proteomes" id="UP000234681">
    <property type="component" value="Chromosome 7"/>
</dbReference>
<protein>
    <submittedName>
        <fullName evidence="1">RCG60213</fullName>
    </submittedName>
</protein>
<proteinExistence type="predicted"/>
<dbReference type="EMBL" id="CH473950">
    <property type="protein sequence ID" value="EDM16262.1"/>
    <property type="molecule type" value="Genomic_DNA"/>
</dbReference>
<gene>
    <name evidence="1" type="ORF">rCG_60213</name>
</gene>
<evidence type="ECO:0000313" key="1">
    <source>
        <dbReference type="EMBL" id="EDM16262.1"/>
    </source>
</evidence>
<accession>A6HRG1</accession>
<feature type="non-terminal residue" evidence="1">
    <location>
        <position position="61"/>
    </location>
</feature>
<evidence type="ECO:0000313" key="2">
    <source>
        <dbReference type="Proteomes" id="UP000234681"/>
    </source>
</evidence>
<dbReference type="AlphaFoldDB" id="A6HRG1"/>
<organism evidence="1 2">
    <name type="scientific">Rattus norvegicus</name>
    <name type="common">Rat</name>
    <dbReference type="NCBI Taxonomy" id="10116"/>
    <lineage>
        <taxon>Eukaryota</taxon>
        <taxon>Metazoa</taxon>
        <taxon>Chordata</taxon>
        <taxon>Craniata</taxon>
        <taxon>Vertebrata</taxon>
        <taxon>Euteleostomi</taxon>
        <taxon>Mammalia</taxon>
        <taxon>Eutheria</taxon>
        <taxon>Euarchontoglires</taxon>
        <taxon>Glires</taxon>
        <taxon>Rodentia</taxon>
        <taxon>Myomorpha</taxon>
        <taxon>Muroidea</taxon>
        <taxon>Muridae</taxon>
        <taxon>Murinae</taxon>
        <taxon>Rattus</taxon>
    </lineage>
</organism>